<feature type="region of interest" description="Disordered" evidence="1">
    <location>
        <begin position="124"/>
        <end position="176"/>
    </location>
</feature>
<dbReference type="Proteomes" id="UP000008281">
    <property type="component" value="Unassembled WGS sequence"/>
</dbReference>
<dbReference type="OMA" id="EDGKGWF"/>
<feature type="compositionally biased region" description="Basic and acidic residues" evidence="1">
    <location>
        <begin position="136"/>
        <end position="146"/>
    </location>
</feature>
<evidence type="ECO:0000313" key="3">
    <source>
        <dbReference type="Proteomes" id="UP000008281"/>
    </source>
</evidence>
<dbReference type="PANTHER" id="PTHR37444:SF2">
    <property type="entry name" value="PROTEIN CBG20614"/>
    <property type="match status" value="1"/>
</dbReference>
<proteinExistence type="predicted"/>
<sequence>MLIGSKSVGKKPKGEPKSISKNPPKDVAMVEAPTKREVTKKEKTKITSVRRKDAPRKSVRRSKLMADNMHEVPTPSLRKKKYTSPAASEDKLVDKKKDETSKKEIKIIAKTPRNIDKEQAQKFFKQKMENQTTWRRSREEDMHMETMPESSQISGMSKKSRKGRRSKSKKTPLDRNIFKENGEPVWVVPDRKPSEWVMNEDGELIKYPELAAALEEDELEMEDGKGWFDKITALLSGELKKGKSDSKQAVQEIKAFDSMETLKERTELLFSKDVVIYNTCESTLHLSHNAIERFSQQNDDTCPRKSVPPFKDQESKFKKRPKEEEKTCVVTSIHFNSIRSIITYDRRHPIASIQKLKKKHRDQLKVLEDQKEVKESGKEKENEDAPTQARETKKHQD</sequence>
<feature type="region of interest" description="Disordered" evidence="1">
    <location>
        <begin position="355"/>
        <end position="397"/>
    </location>
</feature>
<dbReference type="EMBL" id="DS268424">
    <property type="protein sequence ID" value="EFO91618.1"/>
    <property type="molecule type" value="Genomic_DNA"/>
</dbReference>
<feature type="region of interest" description="Disordered" evidence="1">
    <location>
        <begin position="297"/>
        <end position="323"/>
    </location>
</feature>
<feature type="compositionally biased region" description="Basic residues" evidence="1">
    <location>
        <begin position="158"/>
        <end position="170"/>
    </location>
</feature>
<accession>E3M457</accession>
<feature type="compositionally biased region" description="Basic and acidic residues" evidence="1">
    <location>
        <begin position="33"/>
        <end position="56"/>
    </location>
</feature>
<protein>
    <submittedName>
        <fullName evidence="2">Uncharacterized protein</fullName>
    </submittedName>
</protein>
<dbReference type="eggNOG" id="ENOG502TGGA">
    <property type="taxonomic scope" value="Eukaryota"/>
</dbReference>
<dbReference type="InParanoid" id="E3M457"/>
<evidence type="ECO:0000313" key="2">
    <source>
        <dbReference type="EMBL" id="EFO91618.1"/>
    </source>
</evidence>
<dbReference type="AlphaFoldDB" id="E3M457"/>
<feature type="compositionally biased region" description="Basic and acidic residues" evidence="1">
    <location>
        <begin position="88"/>
        <end position="105"/>
    </location>
</feature>
<dbReference type="OrthoDB" id="5822380at2759"/>
<dbReference type="CTD" id="9799901"/>
<feature type="compositionally biased region" description="Basic and acidic residues" evidence="1">
    <location>
        <begin position="363"/>
        <end position="383"/>
    </location>
</feature>
<feature type="compositionally biased region" description="Basic and acidic residues" evidence="1">
    <location>
        <begin position="311"/>
        <end position="323"/>
    </location>
</feature>
<keyword evidence="3" id="KW-1185">Reference proteome</keyword>
<dbReference type="GeneID" id="9799901"/>
<reference evidence="2" key="1">
    <citation type="submission" date="2007-07" db="EMBL/GenBank/DDBJ databases">
        <title>PCAP assembly of the Caenorhabditis remanei genome.</title>
        <authorList>
            <consortium name="The Caenorhabditis remanei Sequencing Consortium"/>
            <person name="Wilson R.K."/>
        </authorList>
    </citation>
    <scope>NUCLEOTIDE SEQUENCE [LARGE SCALE GENOMIC DNA]</scope>
    <source>
        <strain evidence="2">PB4641</strain>
    </source>
</reference>
<dbReference type="KEGG" id="crq:GCK72_005867"/>
<gene>
    <name evidence="2" type="ORF">CRE_11864</name>
</gene>
<evidence type="ECO:0000256" key="1">
    <source>
        <dbReference type="SAM" id="MobiDB-lite"/>
    </source>
</evidence>
<dbReference type="PANTHER" id="PTHR37444">
    <property type="entry name" value="PROTEIN CBG24900-RELATED"/>
    <property type="match status" value="1"/>
</dbReference>
<dbReference type="RefSeq" id="XP_003109109.2">
    <property type="nucleotide sequence ID" value="XM_003109061.2"/>
</dbReference>
<feature type="region of interest" description="Disordered" evidence="1">
    <location>
        <begin position="1"/>
        <end position="105"/>
    </location>
</feature>
<dbReference type="HOGENOM" id="CLU_694913_0_0_1"/>
<organism evidence="3">
    <name type="scientific">Caenorhabditis remanei</name>
    <name type="common">Caenorhabditis vulgaris</name>
    <dbReference type="NCBI Taxonomy" id="31234"/>
    <lineage>
        <taxon>Eukaryota</taxon>
        <taxon>Metazoa</taxon>
        <taxon>Ecdysozoa</taxon>
        <taxon>Nematoda</taxon>
        <taxon>Chromadorea</taxon>
        <taxon>Rhabditida</taxon>
        <taxon>Rhabditina</taxon>
        <taxon>Rhabditomorpha</taxon>
        <taxon>Rhabditoidea</taxon>
        <taxon>Rhabditidae</taxon>
        <taxon>Peloderinae</taxon>
        <taxon>Caenorhabditis</taxon>
    </lineage>
</organism>
<dbReference type="FunCoup" id="E3M457">
    <property type="interactions" value="5"/>
</dbReference>
<name>E3M457_CAERE</name>